<dbReference type="SUPFAM" id="SSF56935">
    <property type="entry name" value="Porins"/>
    <property type="match status" value="1"/>
</dbReference>
<feature type="coiled-coil region" evidence="1">
    <location>
        <begin position="20"/>
        <end position="66"/>
    </location>
</feature>
<reference evidence="3 4" key="1">
    <citation type="submission" date="2020-03" db="EMBL/GenBank/DDBJ databases">
        <authorList>
            <person name="Zhu W."/>
        </authorList>
    </citation>
    <scope>NUCLEOTIDE SEQUENCE [LARGE SCALE GENOMIC DNA]</scope>
    <source>
        <strain evidence="3 4">185</strain>
    </source>
</reference>
<evidence type="ECO:0000313" key="3">
    <source>
        <dbReference type="EMBL" id="QIO08992.1"/>
    </source>
</evidence>
<dbReference type="RefSeq" id="WP_166324299.1">
    <property type="nucleotide sequence ID" value="NZ_CP049916.1"/>
</dbReference>
<evidence type="ECO:0000256" key="1">
    <source>
        <dbReference type="SAM" id="Coils"/>
    </source>
</evidence>
<name>A0A6G8S4C1_9GAMM</name>
<keyword evidence="2" id="KW-0732">Signal</keyword>
<organism evidence="3 4">
    <name type="scientific">Acinetobacter lanii</name>
    <dbReference type="NCBI Taxonomy" id="2715163"/>
    <lineage>
        <taxon>Bacteria</taxon>
        <taxon>Pseudomonadati</taxon>
        <taxon>Pseudomonadota</taxon>
        <taxon>Gammaproteobacteria</taxon>
        <taxon>Moraxellales</taxon>
        <taxon>Moraxellaceae</taxon>
        <taxon>Acinetobacter</taxon>
    </lineage>
</organism>
<dbReference type="EMBL" id="CP049916">
    <property type="protein sequence ID" value="QIO08992.1"/>
    <property type="molecule type" value="Genomic_DNA"/>
</dbReference>
<dbReference type="Pfam" id="PF19577">
    <property type="entry name" value="DcaP"/>
    <property type="match status" value="1"/>
</dbReference>
<feature type="signal peptide" evidence="2">
    <location>
        <begin position="1"/>
        <end position="19"/>
    </location>
</feature>
<dbReference type="InterPro" id="IPR023614">
    <property type="entry name" value="Porin_dom_sf"/>
</dbReference>
<dbReference type="AlphaFoldDB" id="A0A6G8S4C1"/>
<evidence type="ECO:0000256" key="2">
    <source>
        <dbReference type="SAM" id="SignalP"/>
    </source>
</evidence>
<dbReference type="Gene3D" id="2.40.160.10">
    <property type="entry name" value="Porin"/>
    <property type="match status" value="1"/>
</dbReference>
<keyword evidence="4" id="KW-1185">Reference proteome</keyword>
<keyword evidence="1" id="KW-0175">Coiled coil</keyword>
<gene>
    <name evidence="3" type="ORF">G8D99_08205</name>
</gene>
<accession>A0A6G8S4C1</accession>
<sequence length="424" mass="46946">MKKLILASLCGLASAHVFSAEISEERIQFLESQLLKIQAELNEHKLAQQEIKSQQQEQQQVQAKESKSLSKLLDNVDVYGLIRLDGAVDFKSTPEARGRTINQINKAPFKEADSTRSDFTAAASRIGFLAKDLKGDPNIFARVETDFWTNAGKGDGGLRIRHAHLKYYNWTIGQAWSLMSTPEISTQSVDYSLLLGGSVLRTPQVSYTWILNNQNRLNAGIEYMAGGDRSSALPAFTTKFVHNSEHLHLLAQGFINEKQAQTAEGDINKMGWGVGVGGRYSFNDRHSVQGNYFHIVGDQRIASFLTQGSTTDGSAWGGDFSVDSTQKRLLLNSFNSLNLGYSHKFNPKLKANLSGSVVAFDDSSDYAKANPSSNKMLTDYVANLIYSPAPNINLGLEYHQGKRETFDHQEADISRLNLSGTYSF</sequence>
<dbReference type="Proteomes" id="UP000501939">
    <property type="component" value="Chromosome"/>
</dbReference>
<protein>
    <submittedName>
        <fullName evidence="3">Porin</fullName>
    </submittedName>
</protein>
<dbReference type="KEGG" id="alj:G8D99_08205"/>
<feature type="chain" id="PRO_5026116104" evidence="2">
    <location>
        <begin position="20"/>
        <end position="424"/>
    </location>
</feature>
<evidence type="ECO:0000313" key="4">
    <source>
        <dbReference type="Proteomes" id="UP000501939"/>
    </source>
</evidence>
<proteinExistence type="predicted"/>
<dbReference type="InterPro" id="IPR045748">
    <property type="entry name" value="DcaP"/>
</dbReference>